<dbReference type="FunFam" id="3.40.190.10:FF:000005">
    <property type="entry name" value="Porphobilinogen deaminase"/>
    <property type="match status" value="1"/>
</dbReference>
<dbReference type="GO" id="GO:0005737">
    <property type="term" value="C:cytoplasm"/>
    <property type="evidence" value="ECO:0007669"/>
    <property type="project" value="UniProtKB-UniRule"/>
</dbReference>
<dbReference type="SUPFAM" id="SSF53850">
    <property type="entry name" value="Periplasmic binding protein-like II"/>
    <property type="match status" value="1"/>
</dbReference>
<accession>A0A166CYT0</accession>
<keyword evidence="8" id="KW-1185">Reference proteome</keyword>
<dbReference type="Gene3D" id="3.30.160.40">
    <property type="entry name" value="Porphobilinogen deaminase, C-terminal domain"/>
    <property type="match status" value="1"/>
</dbReference>
<proteinExistence type="inferred from homology"/>
<feature type="modified residue" description="S-(dipyrrolylmethanemethyl)cysteine" evidence="4">
    <location>
        <position position="254"/>
    </location>
</feature>
<evidence type="ECO:0000256" key="2">
    <source>
        <dbReference type="ARBA" id="ARBA00022679"/>
    </source>
</evidence>
<feature type="domain" description="Porphobilinogen deaminase N-terminal" evidence="5">
    <location>
        <begin position="22"/>
        <end position="223"/>
    </location>
</feature>
<evidence type="ECO:0000313" key="7">
    <source>
        <dbReference type="EMBL" id="KZX15009.1"/>
    </source>
</evidence>
<dbReference type="PANTHER" id="PTHR11557">
    <property type="entry name" value="PORPHOBILINOGEN DEAMINASE"/>
    <property type="match status" value="1"/>
</dbReference>
<dbReference type="Gene3D" id="3.40.190.10">
    <property type="entry name" value="Periplasmic binding protein-like II"/>
    <property type="match status" value="2"/>
</dbReference>
<dbReference type="HAMAP" id="MF_00260">
    <property type="entry name" value="Porphobil_deam"/>
    <property type="match status" value="1"/>
</dbReference>
<dbReference type="GO" id="GO:0006782">
    <property type="term" value="P:protoporphyrinogen IX biosynthetic process"/>
    <property type="evidence" value="ECO:0007669"/>
    <property type="project" value="UniProtKB-UniRule"/>
</dbReference>
<feature type="domain" description="Porphobilinogen deaminase C-terminal" evidence="6">
    <location>
        <begin position="238"/>
        <end position="307"/>
    </location>
</feature>
<organism evidence="7 8">
    <name type="scientific">Methanobrevibacter cuticularis</name>
    <dbReference type="NCBI Taxonomy" id="47311"/>
    <lineage>
        <taxon>Archaea</taxon>
        <taxon>Methanobacteriati</taxon>
        <taxon>Methanobacteriota</taxon>
        <taxon>Methanomada group</taxon>
        <taxon>Methanobacteria</taxon>
        <taxon>Methanobacteriales</taxon>
        <taxon>Methanobacteriaceae</taxon>
        <taxon>Methanobrevibacter</taxon>
    </lineage>
</organism>
<comment type="catalytic activity">
    <reaction evidence="4">
        <text>4 porphobilinogen + H2O = hydroxymethylbilane + 4 NH4(+)</text>
        <dbReference type="Rhea" id="RHEA:13185"/>
        <dbReference type="ChEBI" id="CHEBI:15377"/>
        <dbReference type="ChEBI" id="CHEBI:28938"/>
        <dbReference type="ChEBI" id="CHEBI:57845"/>
        <dbReference type="ChEBI" id="CHEBI:58126"/>
        <dbReference type="EC" id="2.5.1.61"/>
    </reaction>
</comment>
<evidence type="ECO:0000259" key="6">
    <source>
        <dbReference type="Pfam" id="PF03900"/>
    </source>
</evidence>
<keyword evidence="2 4" id="KW-0808">Transferase</keyword>
<dbReference type="NCBIfam" id="TIGR00212">
    <property type="entry name" value="hemC"/>
    <property type="match status" value="1"/>
</dbReference>
<comment type="similarity">
    <text evidence="1 4">Belongs to the HMBS family.</text>
</comment>
<dbReference type="STRING" id="47311.MBCUT_18110"/>
<evidence type="ECO:0000259" key="5">
    <source>
        <dbReference type="Pfam" id="PF01379"/>
    </source>
</evidence>
<comment type="function">
    <text evidence="4">Tetrapolymerization of the monopyrrole PBG into the hydroxymethylbilane pre-uroporphyrinogen in several discrete steps.</text>
</comment>
<dbReference type="InterPro" id="IPR022417">
    <property type="entry name" value="Porphobilin_deaminase_N"/>
</dbReference>
<name>A0A166CYT0_9EURY</name>
<sequence>MYKILKNIIKNNSLKGIGDDLLIVGSRGSKLALVQTNYIKKRLSDLGNKKLEIRIIKTSGDKITSSQLYNMDSKGLFTKELDRAVLEEEIDFAVHSLKDVPTDLDEDLEIAAIPIRESPNEVLISNYEWEDLNKSSTLATSSLRREAFCNHYKKGLKLKPIRGNINTRLDKVLNGEIDATIMAEAGLKRLGLTKYIKNRFPLDYITPPAGQGALAIITRKDSNIKNKIQKLDHYESHQEVLAEKTVLEELGIGCQWPLGAIARIKDKEIELYSILLTQKGEILYKNTLTGPIKDSENIGKQLSKNIEEYI</sequence>
<comment type="cofactor">
    <cofactor evidence="4">
        <name>dipyrromethane</name>
        <dbReference type="ChEBI" id="CHEBI:60342"/>
    </cofactor>
    <text evidence="4">Binds 1 dipyrromethane group covalently.</text>
</comment>
<dbReference type="GO" id="GO:0004418">
    <property type="term" value="F:hydroxymethylbilane synthase activity"/>
    <property type="evidence" value="ECO:0007669"/>
    <property type="project" value="UniProtKB-UniRule"/>
</dbReference>
<dbReference type="InterPro" id="IPR036803">
    <property type="entry name" value="Porphobilinogen_deaminase_C_sf"/>
</dbReference>
<reference evidence="7 8" key="1">
    <citation type="submission" date="2016-04" db="EMBL/GenBank/DDBJ databases">
        <title>Genome sequence of Methanobrevibacter cuticularis DSM 11139.</title>
        <authorList>
            <person name="Poehlein A."/>
            <person name="Seedorf H."/>
            <person name="Daniel R."/>
        </authorList>
    </citation>
    <scope>NUCLEOTIDE SEQUENCE [LARGE SCALE GENOMIC DNA]</scope>
    <source>
        <strain evidence="7 8">DSM 11139</strain>
    </source>
</reference>
<dbReference type="EMBL" id="LWMW01000136">
    <property type="protein sequence ID" value="KZX15009.1"/>
    <property type="molecule type" value="Genomic_DNA"/>
</dbReference>
<comment type="miscellaneous">
    <text evidence="4">The porphobilinogen subunits are added to the dipyrromethane group.</text>
</comment>
<dbReference type="EC" id="2.5.1.61" evidence="4"/>
<dbReference type="AlphaFoldDB" id="A0A166CYT0"/>
<protein>
    <recommendedName>
        <fullName evidence="4">Probable porphobilinogen deaminase</fullName>
        <shortName evidence="4">PBG</shortName>
        <ecNumber evidence="4">2.5.1.61</ecNumber>
    </recommendedName>
    <alternativeName>
        <fullName evidence="4">Hydroxymethylbilane synthase</fullName>
        <shortName evidence="4">HMBS</shortName>
    </alternativeName>
    <alternativeName>
        <fullName evidence="4">Pre-uroporphyrinogen synthase</fullName>
    </alternativeName>
</protein>
<gene>
    <name evidence="4 7" type="primary">hemC</name>
    <name evidence="7" type="ORF">MBCUT_18110</name>
</gene>
<dbReference type="InterPro" id="IPR000860">
    <property type="entry name" value="HemC"/>
</dbReference>
<dbReference type="PRINTS" id="PR00151">
    <property type="entry name" value="PORPHBDMNASE"/>
</dbReference>
<evidence type="ECO:0000256" key="4">
    <source>
        <dbReference type="HAMAP-Rule" id="MF_00260"/>
    </source>
</evidence>
<dbReference type="Pfam" id="PF01379">
    <property type="entry name" value="Porphobil_deam"/>
    <property type="match status" value="1"/>
</dbReference>
<dbReference type="SUPFAM" id="SSF54782">
    <property type="entry name" value="Porphobilinogen deaminase (hydroxymethylbilane synthase), C-terminal domain"/>
    <property type="match status" value="1"/>
</dbReference>
<dbReference type="PANTHER" id="PTHR11557:SF0">
    <property type="entry name" value="PORPHOBILINOGEN DEAMINASE"/>
    <property type="match status" value="1"/>
</dbReference>
<evidence type="ECO:0000256" key="1">
    <source>
        <dbReference type="ARBA" id="ARBA00005638"/>
    </source>
</evidence>
<dbReference type="Pfam" id="PF03900">
    <property type="entry name" value="Porphobil_deamC"/>
    <property type="match status" value="1"/>
</dbReference>
<evidence type="ECO:0000256" key="3">
    <source>
        <dbReference type="ARBA" id="ARBA00023244"/>
    </source>
</evidence>
<comment type="caution">
    <text evidence="7">The sequence shown here is derived from an EMBL/GenBank/DDBJ whole genome shotgun (WGS) entry which is preliminary data.</text>
</comment>
<dbReference type="PATRIC" id="fig|47311.3.peg.1968"/>
<dbReference type="InterPro" id="IPR022418">
    <property type="entry name" value="Porphobilinogen_deaminase_C"/>
</dbReference>
<dbReference type="PIRSF" id="PIRSF001438">
    <property type="entry name" value="4pyrrol_synth_OHMeBilane_synth"/>
    <property type="match status" value="1"/>
</dbReference>
<dbReference type="Proteomes" id="UP000077275">
    <property type="component" value="Unassembled WGS sequence"/>
</dbReference>
<evidence type="ECO:0000313" key="8">
    <source>
        <dbReference type="Proteomes" id="UP000077275"/>
    </source>
</evidence>
<keyword evidence="3 4" id="KW-0627">Porphyrin biosynthesis</keyword>